<evidence type="ECO:0008006" key="3">
    <source>
        <dbReference type="Google" id="ProtNLM"/>
    </source>
</evidence>
<organism evidence="1 2">
    <name type="scientific">Methanocella arvoryzae (strain DSM 22066 / NBRC 105507 / MRE50)</name>
    <dbReference type="NCBI Taxonomy" id="351160"/>
    <lineage>
        <taxon>Archaea</taxon>
        <taxon>Methanobacteriati</taxon>
        <taxon>Methanobacteriota</taxon>
        <taxon>Stenosarchaea group</taxon>
        <taxon>Methanomicrobia</taxon>
        <taxon>Methanocellales</taxon>
        <taxon>Methanocellaceae</taxon>
        <taxon>Methanocella</taxon>
    </lineage>
</organism>
<accession>Q0W3M0</accession>
<reference evidence="1 2" key="1">
    <citation type="journal article" date="2006" name="Science">
        <title>Genome of rice cluster I archaea -- the key methane producers in the rice rhizosphere.</title>
        <authorList>
            <person name="Erkel C."/>
            <person name="Kube M."/>
            <person name="Reinhardt R."/>
            <person name="Liesack W."/>
        </authorList>
    </citation>
    <scope>NUCLEOTIDE SEQUENCE [LARGE SCALE GENOMIC DNA]</scope>
    <source>
        <strain evidence="2">DSM 22066 / NBRC 105507 / MRE50</strain>
    </source>
</reference>
<dbReference type="Proteomes" id="UP000000663">
    <property type="component" value="Chromosome"/>
</dbReference>
<dbReference type="InterPro" id="IPR012029">
    <property type="entry name" value="UCP006557"/>
</dbReference>
<gene>
    <name evidence="1" type="ORF">RCIX1838</name>
</gene>
<keyword evidence="2" id="KW-1185">Reference proteome</keyword>
<dbReference type="KEGG" id="rci:RCIX1838"/>
<proteinExistence type="predicted"/>
<dbReference type="RefSeq" id="WP_012035545.1">
    <property type="nucleotide sequence ID" value="NC_009464.1"/>
</dbReference>
<dbReference type="STRING" id="351160.RCIX1838"/>
<dbReference type="eggNOG" id="arCOG04902">
    <property type="taxonomic scope" value="Archaea"/>
</dbReference>
<evidence type="ECO:0000313" key="2">
    <source>
        <dbReference type="Proteomes" id="UP000000663"/>
    </source>
</evidence>
<evidence type="ECO:0000313" key="1">
    <source>
        <dbReference type="EMBL" id="CAJ37023.1"/>
    </source>
</evidence>
<dbReference type="Pfam" id="PF09884">
    <property type="entry name" value="DUF2111"/>
    <property type="match status" value="1"/>
</dbReference>
<dbReference type="GeneID" id="5144450"/>
<protein>
    <recommendedName>
        <fullName evidence="3">GAF domain-containing protein</fullName>
    </recommendedName>
</protein>
<name>Q0W3M0_METAR</name>
<sequence length="128" mass="13843">MMSSLEISKDTPAEMLRQLAESIHQATGGMPIALKSRNMPGVFVDSDGSADTSYESIVLDSVFLNSHVRKARVDTGKYAGMPMMISPIEDTDGFTIATLGIVDALGSLSLQEFAQISQRIKNQVLDSF</sequence>
<dbReference type="AlphaFoldDB" id="Q0W3M0"/>
<dbReference type="EMBL" id="AM114193">
    <property type="protein sequence ID" value="CAJ37023.1"/>
    <property type="molecule type" value="Genomic_DNA"/>
</dbReference>